<reference evidence="1 2" key="1">
    <citation type="journal article" date="2016" name="Nat. Commun.">
        <title>Thousands of microbial genomes shed light on interconnected biogeochemical processes in an aquifer system.</title>
        <authorList>
            <person name="Anantharaman K."/>
            <person name="Brown C.T."/>
            <person name="Hug L.A."/>
            <person name="Sharon I."/>
            <person name="Castelle C.J."/>
            <person name="Probst A.J."/>
            <person name="Thomas B.C."/>
            <person name="Singh A."/>
            <person name="Wilkins M.J."/>
            <person name="Karaoz U."/>
            <person name="Brodie E.L."/>
            <person name="Williams K.H."/>
            <person name="Hubbard S.S."/>
            <person name="Banfield J.F."/>
        </authorList>
    </citation>
    <scope>NUCLEOTIDE SEQUENCE [LARGE SCALE GENOMIC DNA]</scope>
</reference>
<evidence type="ECO:0000313" key="1">
    <source>
        <dbReference type="EMBL" id="OGG92955.1"/>
    </source>
</evidence>
<evidence type="ECO:0000313" key="2">
    <source>
        <dbReference type="Proteomes" id="UP000178449"/>
    </source>
</evidence>
<dbReference type="EMBL" id="MFNE01000054">
    <property type="protein sequence ID" value="OGG92955.1"/>
    <property type="molecule type" value="Genomic_DNA"/>
</dbReference>
<evidence type="ECO:0008006" key="3">
    <source>
        <dbReference type="Google" id="ProtNLM"/>
    </source>
</evidence>
<gene>
    <name evidence="1" type="ORF">A2527_04260</name>
</gene>
<dbReference type="Proteomes" id="UP000178449">
    <property type="component" value="Unassembled WGS sequence"/>
</dbReference>
<sequence>MDWLFAEEVTSVVLSAGYLAPQFADALQRTQNYGGRVLLVTEPDPAGTGGALRYVKAHLQDQFFCSTAIPCLRSSLSN</sequence>
<protein>
    <recommendedName>
        <fullName evidence="3">Nucleotidyl transferase domain-containing protein</fullName>
    </recommendedName>
</protein>
<name>A0A1F6G4B0_9PROT</name>
<organism evidence="1 2">
    <name type="scientific">Candidatus Lambdaproteobacteria bacterium RIFOXYD2_FULL_50_16</name>
    <dbReference type="NCBI Taxonomy" id="1817772"/>
    <lineage>
        <taxon>Bacteria</taxon>
        <taxon>Pseudomonadati</taxon>
        <taxon>Pseudomonadota</taxon>
        <taxon>Candidatus Lambdaproteobacteria</taxon>
    </lineage>
</organism>
<dbReference type="STRING" id="1817772.A2527_04260"/>
<proteinExistence type="predicted"/>
<dbReference type="AlphaFoldDB" id="A0A1F6G4B0"/>
<accession>A0A1F6G4B0</accession>
<dbReference type="InterPro" id="IPR029044">
    <property type="entry name" value="Nucleotide-diphossugar_trans"/>
</dbReference>
<dbReference type="SUPFAM" id="SSF53448">
    <property type="entry name" value="Nucleotide-diphospho-sugar transferases"/>
    <property type="match status" value="1"/>
</dbReference>
<dbReference type="Gene3D" id="3.90.550.10">
    <property type="entry name" value="Spore Coat Polysaccharide Biosynthesis Protein SpsA, Chain A"/>
    <property type="match status" value="1"/>
</dbReference>
<comment type="caution">
    <text evidence="1">The sequence shown here is derived from an EMBL/GenBank/DDBJ whole genome shotgun (WGS) entry which is preliminary data.</text>
</comment>